<dbReference type="InterPro" id="IPR011610">
    <property type="entry name" value="SAM_mthyl_Trfase_ML2640-like"/>
</dbReference>
<dbReference type="EMBL" id="ABVL01000004">
    <property type="protein sequence ID" value="EDY20480.1"/>
    <property type="molecule type" value="Genomic_DNA"/>
</dbReference>
<dbReference type="SUPFAM" id="SSF53335">
    <property type="entry name" value="S-adenosyl-L-methionine-dependent methyltransferases"/>
    <property type="match status" value="1"/>
</dbReference>
<dbReference type="STRING" id="497964.CfE428DRAFT_1677"/>
<keyword evidence="6" id="KW-1185">Reference proteome</keyword>
<dbReference type="EC" id="2.1.1.-" evidence="4"/>
<evidence type="ECO:0000313" key="6">
    <source>
        <dbReference type="Proteomes" id="UP000005824"/>
    </source>
</evidence>
<dbReference type="Pfam" id="PF04072">
    <property type="entry name" value="LCM"/>
    <property type="match status" value="1"/>
</dbReference>
<dbReference type="InParanoid" id="B4CYD9"/>
<dbReference type="GO" id="GO:0008168">
    <property type="term" value="F:methyltransferase activity"/>
    <property type="evidence" value="ECO:0007669"/>
    <property type="project" value="UniProtKB-UniRule"/>
</dbReference>
<reference evidence="5 6" key="1">
    <citation type="journal article" date="2011" name="J. Bacteriol.">
        <title>Genome sequence of Chthoniobacter flavus Ellin428, an aerobic heterotrophic soil bacterium.</title>
        <authorList>
            <person name="Kant R."/>
            <person name="van Passel M.W."/>
            <person name="Palva A."/>
            <person name="Lucas S."/>
            <person name="Lapidus A."/>
            <person name="Glavina Del Rio T."/>
            <person name="Dalin E."/>
            <person name="Tice H."/>
            <person name="Bruce D."/>
            <person name="Goodwin L."/>
            <person name="Pitluck S."/>
            <person name="Larimer F.W."/>
            <person name="Land M.L."/>
            <person name="Hauser L."/>
            <person name="Sangwan P."/>
            <person name="de Vos W.M."/>
            <person name="Janssen P.H."/>
            <person name="Smidt H."/>
        </authorList>
    </citation>
    <scope>NUCLEOTIDE SEQUENCE [LARGE SCALE GENOMIC DNA]</scope>
    <source>
        <strain evidence="5 6">Ellin428</strain>
    </source>
</reference>
<dbReference type="PANTHER" id="PTHR43619:SF2">
    <property type="entry name" value="S-ADENOSYL-L-METHIONINE-DEPENDENT METHYLTRANSFERASES SUPERFAMILY PROTEIN"/>
    <property type="match status" value="1"/>
</dbReference>
<dbReference type="NCBIfam" id="TIGR00027">
    <property type="entry name" value="mthyl_TIGR00027"/>
    <property type="match status" value="1"/>
</dbReference>
<evidence type="ECO:0000256" key="1">
    <source>
        <dbReference type="ARBA" id="ARBA00008138"/>
    </source>
</evidence>
<name>B4CYD9_9BACT</name>
<comment type="similarity">
    <text evidence="1 4">Belongs to the UPF0677 family.</text>
</comment>
<evidence type="ECO:0000256" key="3">
    <source>
        <dbReference type="ARBA" id="ARBA00022679"/>
    </source>
</evidence>
<keyword evidence="4" id="KW-0949">S-adenosyl-L-methionine</keyword>
<dbReference type="eggNOG" id="COG3315">
    <property type="taxonomic scope" value="Bacteria"/>
</dbReference>
<keyword evidence="3 5" id="KW-0808">Transferase</keyword>
<dbReference type="RefSeq" id="WP_006979003.1">
    <property type="nucleotide sequence ID" value="NZ_ABVL01000004.1"/>
</dbReference>
<sequence length="290" mass="33168">MSESSIQNVSDTAFMVAAYRAAETERPNALFQDPLAARLSGDHGKKIIENLPKGAFVGGWSVIIRTCVIDRLIQTAIAEGIETILNLGAGLDTRPYRMDLPASLRWIEADFPHMIELKEEKLAGETACCRLERISVDLGDDAAREKFLAEVAASSAKILVLTEGVIPYLTPEQVTALARDLKSKPSFRYWIADYFAPETYRYRRRKGMTRVMKNAPFRFEPADFFGFFRERGWQPKEIRYLAEEAEQLNRPLRFPLPMRMWIKLVSLLMSPERRASMKRFMGYVLFEPMA</sequence>
<comment type="caution">
    <text evidence="5">The sequence shown here is derived from an EMBL/GenBank/DDBJ whole genome shotgun (WGS) entry which is preliminary data.</text>
</comment>
<evidence type="ECO:0000256" key="2">
    <source>
        <dbReference type="ARBA" id="ARBA00022603"/>
    </source>
</evidence>
<dbReference type="GO" id="GO:0032259">
    <property type="term" value="P:methylation"/>
    <property type="evidence" value="ECO:0007669"/>
    <property type="project" value="UniProtKB-KW"/>
</dbReference>
<dbReference type="Gene3D" id="3.40.50.150">
    <property type="entry name" value="Vaccinia Virus protein VP39"/>
    <property type="match status" value="1"/>
</dbReference>
<protein>
    <recommendedName>
        <fullName evidence="4">S-adenosyl-L-methionine-dependent methyltransferase</fullName>
        <ecNumber evidence="4">2.1.1.-</ecNumber>
    </recommendedName>
</protein>
<keyword evidence="2 4" id="KW-0489">Methyltransferase</keyword>
<evidence type="ECO:0000256" key="4">
    <source>
        <dbReference type="RuleBase" id="RU362030"/>
    </source>
</evidence>
<organism evidence="5 6">
    <name type="scientific">Chthoniobacter flavus Ellin428</name>
    <dbReference type="NCBI Taxonomy" id="497964"/>
    <lineage>
        <taxon>Bacteria</taxon>
        <taxon>Pseudomonadati</taxon>
        <taxon>Verrucomicrobiota</taxon>
        <taxon>Spartobacteria</taxon>
        <taxon>Chthoniobacterales</taxon>
        <taxon>Chthoniobacteraceae</taxon>
        <taxon>Chthoniobacter</taxon>
    </lineage>
</organism>
<comment type="function">
    <text evidence="4">Exhibits S-adenosyl-L-methionine-dependent methyltransferase activity.</text>
</comment>
<proteinExistence type="inferred from homology"/>
<dbReference type="InterPro" id="IPR029063">
    <property type="entry name" value="SAM-dependent_MTases_sf"/>
</dbReference>
<gene>
    <name evidence="5" type="ORF">CfE428DRAFT_1677</name>
</gene>
<evidence type="ECO:0000313" key="5">
    <source>
        <dbReference type="EMBL" id="EDY20480.1"/>
    </source>
</evidence>
<dbReference type="PANTHER" id="PTHR43619">
    <property type="entry name" value="S-ADENOSYL-L-METHIONINE-DEPENDENT METHYLTRANSFERASE YKTD-RELATED"/>
    <property type="match status" value="1"/>
</dbReference>
<accession>B4CYD9</accession>
<dbReference type="Proteomes" id="UP000005824">
    <property type="component" value="Unassembled WGS sequence"/>
</dbReference>
<dbReference type="AlphaFoldDB" id="B4CYD9"/>
<dbReference type="InterPro" id="IPR007213">
    <property type="entry name" value="Ppm1/Ppm2/Tcmp"/>
</dbReference>